<evidence type="ECO:0000256" key="1">
    <source>
        <dbReference type="ARBA" id="ARBA00022491"/>
    </source>
</evidence>
<dbReference type="STRING" id="1909395.BKM31_00920"/>
<name>A0A1U9ZQN9_9ACTN</name>
<evidence type="ECO:0000259" key="6">
    <source>
        <dbReference type="PROSITE" id="PS50977"/>
    </source>
</evidence>
<evidence type="ECO:0000256" key="4">
    <source>
        <dbReference type="ARBA" id="ARBA00023163"/>
    </source>
</evidence>
<dbReference type="PRINTS" id="PR00400">
    <property type="entry name" value="TETREPRESSOR"/>
</dbReference>
<keyword evidence="4" id="KW-0804">Transcription</keyword>
<dbReference type="InterPro" id="IPR036271">
    <property type="entry name" value="Tet_transcr_reg_TetR-rel_C_sf"/>
</dbReference>
<dbReference type="KEGG" id="noa:BKM31_00920"/>
<accession>A0A1U9ZQN9</accession>
<dbReference type="InterPro" id="IPR023772">
    <property type="entry name" value="DNA-bd_HTH_TetR-type_CS"/>
</dbReference>
<dbReference type="InterPro" id="IPR003012">
    <property type="entry name" value="Tet_transcr_reg_TetR"/>
</dbReference>
<keyword evidence="2" id="KW-0805">Transcription regulation</keyword>
<dbReference type="SUPFAM" id="SSF48498">
    <property type="entry name" value="Tetracyclin repressor-like, C-terminal domain"/>
    <property type="match status" value="1"/>
</dbReference>
<dbReference type="InterPro" id="IPR050109">
    <property type="entry name" value="HTH-type_TetR-like_transc_reg"/>
</dbReference>
<dbReference type="AlphaFoldDB" id="A0A1U9ZQN9"/>
<keyword evidence="3 5" id="KW-0238">DNA-binding</keyword>
<reference evidence="8" key="1">
    <citation type="journal article" date="2017" name="Med. Chem. Commun.">
        <title>Nonomuraea sp. ATCC 55076 harbours the largest actinomycete chromosome to date and the kistamicin biosynthetic gene cluster.</title>
        <authorList>
            <person name="Nazari B."/>
            <person name="Forneris C.C."/>
            <person name="Gibson M.I."/>
            <person name="Moon K."/>
            <person name="Schramma K.R."/>
            <person name="Seyedsayamdost M.R."/>
        </authorList>
    </citation>
    <scope>NUCLEOTIDE SEQUENCE [LARGE SCALE GENOMIC DNA]</scope>
    <source>
        <strain evidence="8">ATCC 55076</strain>
    </source>
</reference>
<dbReference type="InterPro" id="IPR004111">
    <property type="entry name" value="Repressor_TetR_C"/>
</dbReference>
<protein>
    <recommendedName>
        <fullName evidence="6">HTH tetR-type domain-containing protein</fullName>
    </recommendedName>
</protein>
<dbReference type="GO" id="GO:0000976">
    <property type="term" value="F:transcription cis-regulatory region binding"/>
    <property type="evidence" value="ECO:0007669"/>
    <property type="project" value="TreeGrafter"/>
</dbReference>
<feature type="domain" description="HTH tetR-type" evidence="6">
    <location>
        <begin position="1"/>
        <end position="60"/>
    </location>
</feature>
<dbReference type="PANTHER" id="PTHR30055">
    <property type="entry name" value="HTH-TYPE TRANSCRIPTIONAL REGULATOR RUTR"/>
    <property type="match status" value="1"/>
</dbReference>
<dbReference type="Pfam" id="PF02909">
    <property type="entry name" value="TetR_C_1"/>
    <property type="match status" value="1"/>
</dbReference>
<dbReference type="Proteomes" id="UP000190797">
    <property type="component" value="Chromosome"/>
</dbReference>
<keyword evidence="1" id="KW-0678">Repressor</keyword>
<evidence type="ECO:0000313" key="7">
    <source>
        <dbReference type="EMBL" id="AQZ60266.1"/>
    </source>
</evidence>
<dbReference type="PROSITE" id="PS50977">
    <property type="entry name" value="HTH_TETR_2"/>
    <property type="match status" value="1"/>
</dbReference>
<feature type="DNA-binding region" description="H-T-H motif" evidence="5">
    <location>
        <begin position="23"/>
        <end position="42"/>
    </location>
</feature>
<evidence type="ECO:0000313" key="8">
    <source>
        <dbReference type="Proteomes" id="UP000190797"/>
    </source>
</evidence>
<dbReference type="Pfam" id="PF00440">
    <property type="entry name" value="TetR_N"/>
    <property type="match status" value="1"/>
</dbReference>
<dbReference type="EMBL" id="CP017717">
    <property type="protein sequence ID" value="AQZ60266.1"/>
    <property type="molecule type" value="Genomic_DNA"/>
</dbReference>
<dbReference type="InterPro" id="IPR009057">
    <property type="entry name" value="Homeodomain-like_sf"/>
</dbReference>
<dbReference type="GO" id="GO:0046677">
    <property type="term" value="P:response to antibiotic"/>
    <property type="evidence" value="ECO:0007669"/>
    <property type="project" value="InterPro"/>
</dbReference>
<dbReference type="OrthoDB" id="4540879at2"/>
<dbReference type="Gene3D" id="1.10.357.10">
    <property type="entry name" value="Tetracycline Repressor, domain 2"/>
    <property type="match status" value="1"/>
</dbReference>
<dbReference type="PANTHER" id="PTHR30055:SF151">
    <property type="entry name" value="TRANSCRIPTIONAL REGULATORY PROTEIN"/>
    <property type="match status" value="1"/>
</dbReference>
<dbReference type="PROSITE" id="PS01081">
    <property type="entry name" value="HTH_TETR_1"/>
    <property type="match status" value="1"/>
</dbReference>
<organism evidence="7 8">
    <name type="scientific">[Actinomadura] parvosata subsp. kistnae</name>
    <dbReference type="NCBI Taxonomy" id="1909395"/>
    <lineage>
        <taxon>Bacteria</taxon>
        <taxon>Bacillati</taxon>
        <taxon>Actinomycetota</taxon>
        <taxon>Actinomycetes</taxon>
        <taxon>Streptosporangiales</taxon>
        <taxon>Streptosporangiaceae</taxon>
        <taxon>Nonomuraea</taxon>
    </lineage>
</organism>
<dbReference type="SUPFAM" id="SSF46689">
    <property type="entry name" value="Homeodomain-like"/>
    <property type="match status" value="1"/>
</dbReference>
<sequence>MEKGIIVATALRLLDESGLEGLTLRRLAAELGVQAPALYWHFKSKQLLLDAMAAAMMAEHLTRPDLEDPAKWREWLTAYAHSDRAMLNSRRDGARLAAGTRPSPELFALVERSVAALERAGFGVGDALRGLFAVSGYVAGFVLEEQADRDRGAEGEGPDLDAFRAEHPRLAAGLMEIGDPQGDAAFEGGLQLILDGLERRLRPSEAPG</sequence>
<gene>
    <name evidence="7" type="ORF">BKM31_00920</name>
</gene>
<dbReference type="GO" id="GO:0003700">
    <property type="term" value="F:DNA-binding transcription factor activity"/>
    <property type="evidence" value="ECO:0007669"/>
    <property type="project" value="TreeGrafter"/>
</dbReference>
<dbReference type="InterPro" id="IPR001647">
    <property type="entry name" value="HTH_TetR"/>
</dbReference>
<evidence type="ECO:0000256" key="3">
    <source>
        <dbReference type="ARBA" id="ARBA00023125"/>
    </source>
</evidence>
<evidence type="ECO:0000256" key="5">
    <source>
        <dbReference type="PROSITE-ProRule" id="PRU00335"/>
    </source>
</evidence>
<evidence type="ECO:0000256" key="2">
    <source>
        <dbReference type="ARBA" id="ARBA00023015"/>
    </source>
</evidence>
<dbReference type="GO" id="GO:0045892">
    <property type="term" value="P:negative regulation of DNA-templated transcription"/>
    <property type="evidence" value="ECO:0007669"/>
    <property type="project" value="InterPro"/>
</dbReference>
<proteinExistence type="predicted"/>
<dbReference type="Gene3D" id="1.10.10.60">
    <property type="entry name" value="Homeodomain-like"/>
    <property type="match status" value="1"/>
</dbReference>
<dbReference type="PRINTS" id="PR00455">
    <property type="entry name" value="HTHTETR"/>
</dbReference>
<keyword evidence="8" id="KW-1185">Reference proteome</keyword>